<dbReference type="Proteomes" id="UP000000238">
    <property type="component" value="Chromosome"/>
</dbReference>
<evidence type="ECO:0008006" key="3">
    <source>
        <dbReference type="Google" id="ProtNLM"/>
    </source>
</evidence>
<dbReference type="SUPFAM" id="SSF55331">
    <property type="entry name" value="Tautomerase/MIF"/>
    <property type="match status" value="1"/>
</dbReference>
<dbReference type="InterPro" id="IPR014347">
    <property type="entry name" value="Tautomerase/MIF_sf"/>
</dbReference>
<dbReference type="Gene3D" id="3.30.429.10">
    <property type="entry name" value="Macrophage Migration Inhibitory Factor"/>
    <property type="match status" value="1"/>
</dbReference>
<proteinExistence type="predicted"/>
<gene>
    <name evidence="1" type="ordered locus">HCH_06337</name>
</gene>
<dbReference type="eggNOG" id="ENOG50330KX">
    <property type="taxonomic scope" value="Bacteria"/>
</dbReference>
<dbReference type="AlphaFoldDB" id="Q2S8P1"/>
<dbReference type="STRING" id="349521.HCH_06337"/>
<accession>Q2S8P1</accession>
<reference evidence="1 2" key="1">
    <citation type="journal article" date="2005" name="Nucleic Acids Res.">
        <title>Genomic blueprint of Hahella chejuensis, a marine microbe producing an algicidal agent.</title>
        <authorList>
            <person name="Jeong H."/>
            <person name="Yim J.H."/>
            <person name="Lee C."/>
            <person name="Choi S.-H."/>
            <person name="Park Y.K."/>
            <person name="Yoon S.H."/>
            <person name="Hur C.-G."/>
            <person name="Kang H.-Y."/>
            <person name="Kim D."/>
            <person name="Lee H.H."/>
            <person name="Park K.H."/>
            <person name="Park S.-H."/>
            <person name="Park H.-S."/>
            <person name="Lee H.K."/>
            <person name="Oh T.K."/>
            <person name="Kim J.F."/>
        </authorList>
    </citation>
    <scope>NUCLEOTIDE SEQUENCE [LARGE SCALE GENOMIC DNA]</scope>
    <source>
        <strain evidence="1 2">KCTC 2396</strain>
    </source>
</reference>
<dbReference type="KEGG" id="hch:HCH_06337"/>
<organism evidence="1 2">
    <name type="scientific">Hahella chejuensis (strain KCTC 2396)</name>
    <dbReference type="NCBI Taxonomy" id="349521"/>
    <lineage>
        <taxon>Bacteria</taxon>
        <taxon>Pseudomonadati</taxon>
        <taxon>Pseudomonadota</taxon>
        <taxon>Gammaproteobacteria</taxon>
        <taxon>Oceanospirillales</taxon>
        <taxon>Hahellaceae</taxon>
        <taxon>Hahella</taxon>
    </lineage>
</organism>
<dbReference type="OrthoDB" id="5815263at2"/>
<evidence type="ECO:0000313" key="1">
    <source>
        <dbReference type="EMBL" id="ABC32983.1"/>
    </source>
</evidence>
<dbReference type="HOGENOM" id="CLU_1946785_0_0_6"/>
<dbReference type="EMBL" id="CP000155">
    <property type="protein sequence ID" value="ABC32983.1"/>
    <property type="molecule type" value="Genomic_DNA"/>
</dbReference>
<keyword evidence="2" id="KW-1185">Reference proteome</keyword>
<dbReference type="RefSeq" id="WP_011400037.1">
    <property type="nucleotide sequence ID" value="NC_007645.1"/>
</dbReference>
<sequence>MPVVKIKSLPLAHDTDLPRVLEGISKEFAESVNINVDNVYITWEYLSPGHYAHQGRVAGLQETHSHPVQVQLLTADMIDSGKVHQMFEALAEAISKRTHVYRENIFIWHSSVASGKVFDRGQVDNW</sequence>
<name>Q2S8P1_HAHCH</name>
<protein>
    <recommendedName>
        <fullName evidence="3">4-oxalocrotonate tautomerase domain-containing protein</fullName>
    </recommendedName>
</protein>
<evidence type="ECO:0000313" key="2">
    <source>
        <dbReference type="Proteomes" id="UP000000238"/>
    </source>
</evidence>